<dbReference type="SUPFAM" id="SSF51905">
    <property type="entry name" value="FAD/NAD(P)-binding domain"/>
    <property type="match status" value="1"/>
</dbReference>
<accession>A0A2H0WQ45</accession>
<reference evidence="3" key="1">
    <citation type="submission" date="2017-09" db="EMBL/GenBank/DDBJ databases">
        <title>Depth-based differentiation of microbial function through sediment-hosted aquifers and enrichment of novel symbionts in the deep terrestrial subsurface.</title>
        <authorList>
            <person name="Probst A.J."/>
            <person name="Ladd B."/>
            <person name="Jarett J.K."/>
            <person name="Geller-Mcgrath D.E."/>
            <person name="Sieber C.M.K."/>
            <person name="Emerson J.B."/>
            <person name="Anantharaman K."/>
            <person name="Thomas B.C."/>
            <person name="Malmstrom R."/>
            <person name="Stieglmeier M."/>
            <person name="Klingl A."/>
            <person name="Woyke T."/>
            <person name="Ryan C.M."/>
            <person name="Banfield J.F."/>
        </authorList>
    </citation>
    <scope>NUCLEOTIDE SEQUENCE [LARGE SCALE GENOMIC DNA]</scope>
</reference>
<sequence>MKIAIIGAGITGLVAGWRLAQKGVQVSLFEKEKAPGGLAHGFKEKAWNWYLDDFFHHLFISDISAQKLIRELGLSKQLFFDRPKTAIFKNGQISQFDSPLTLLKSPLLSWPQKIRAGLVTGYLKLTNRWQDLEKITATDWLAKFYGKKTFAILWEPLLTSKFGSQANQISMAWFWARIKKRSVQLGYLQGGFQVLADKLTEQIKKNKGQVIFNREIKNLKDLAGYDKIIITVPAEKFFKTGLPEMLGAINLILILKEKFLTDGTYWLSVNEKDFPFVAVVEQTNFVDRKNYGGNYVAYVGGYYPQDHRYFKMTKDQIFKEFLPYLKRINPNFNFASRITCYVSRNLFAQPVMPVNYSRLIAGHKTALPGVYLANMQQVYPWDRGLNYAIELGEKIVKIVVNDQ</sequence>
<dbReference type="InterPro" id="IPR050464">
    <property type="entry name" value="Zeta_carotene_desat/Oxidored"/>
</dbReference>
<dbReference type="InterPro" id="IPR036188">
    <property type="entry name" value="FAD/NAD-bd_sf"/>
</dbReference>
<evidence type="ECO:0000259" key="1">
    <source>
        <dbReference type="Pfam" id="PF01593"/>
    </source>
</evidence>
<gene>
    <name evidence="2" type="ORF">COT65_01045</name>
</gene>
<dbReference type="Gene3D" id="3.50.50.60">
    <property type="entry name" value="FAD/NAD(P)-binding domain"/>
    <property type="match status" value="1"/>
</dbReference>
<dbReference type="Proteomes" id="UP000230033">
    <property type="component" value="Unassembled WGS sequence"/>
</dbReference>
<proteinExistence type="predicted"/>
<protein>
    <submittedName>
        <fullName evidence="2">Oxidoreductase</fullName>
    </submittedName>
</protein>
<dbReference type="PANTHER" id="PTHR42923">
    <property type="entry name" value="PROTOPORPHYRINOGEN OXIDASE"/>
    <property type="match status" value="1"/>
</dbReference>
<dbReference type="Pfam" id="PF01593">
    <property type="entry name" value="Amino_oxidase"/>
    <property type="match status" value="1"/>
</dbReference>
<dbReference type="AlphaFoldDB" id="A0A2H0WQ45"/>
<dbReference type="Gene3D" id="3.90.660.20">
    <property type="entry name" value="Protoporphyrinogen oxidase, mitochondrial, domain 2"/>
    <property type="match status" value="1"/>
</dbReference>
<dbReference type="Gene3D" id="1.10.3110.10">
    <property type="entry name" value="protoporphyrinogen ix oxidase, domain 3"/>
    <property type="match status" value="1"/>
</dbReference>
<dbReference type="GO" id="GO:0016491">
    <property type="term" value="F:oxidoreductase activity"/>
    <property type="evidence" value="ECO:0007669"/>
    <property type="project" value="InterPro"/>
</dbReference>
<dbReference type="PRINTS" id="PR00419">
    <property type="entry name" value="ADXRDTASE"/>
</dbReference>
<evidence type="ECO:0000313" key="2">
    <source>
        <dbReference type="EMBL" id="PIS14029.1"/>
    </source>
</evidence>
<dbReference type="InterPro" id="IPR002937">
    <property type="entry name" value="Amino_oxidase"/>
</dbReference>
<dbReference type="EMBL" id="PEZJ01000013">
    <property type="protein sequence ID" value="PIS14029.1"/>
    <property type="molecule type" value="Genomic_DNA"/>
</dbReference>
<evidence type="ECO:0000313" key="3">
    <source>
        <dbReference type="Proteomes" id="UP000230033"/>
    </source>
</evidence>
<dbReference type="NCBIfam" id="NF005560">
    <property type="entry name" value="PRK07233.1"/>
    <property type="match status" value="1"/>
</dbReference>
<name>A0A2H0WQ45_9BACT</name>
<comment type="caution">
    <text evidence="2">The sequence shown here is derived from an EMBL/GenBank/DDBJ whole genome shotgun (WGS) entry which is preliminary data.</text>
</comment>
<organism evidence="2 3">
    <name type="scientific">Candidatus Shapirobacteria bacterium CG09_land_8_20_14_0_10_47_13</name>
    <dbReference type="NCBI Taxonomy" id="1974481"/>
    <lineage>
        <taxon>Bacteria</taxon>
        <taxon>Candidatus Shapironibacteriota</taxon>
    </lineage>
</organism>
<dbReference type="PANTHER" id="PTHR42923:SF46">
    <property type="entry name" value="AMINE OXIDASE"/>
    <property type="match status" value="1"/>
</dbReference>
<feature type="domain" description="Amine oxidase" evidence="1">
    <location>
        <begin position="10"/>
        <end position="373"/>
    </location>
</feature>